<dbReference type="InterPro" id="IPR014710">
    <property type="entry name" value="RmlC-like_jellyroll"/>
</dbReference>
<evidence type="ECO:0000256" key="4">
    <source>
        <dbReference type="ARBA" id="ARBA00022777"/>
    </source>
</evidence>
<keyword evidence="1" id="KW-0723">Serine/threonine-protein kinase</keyword>
<proteinExistence type="predicted"/>
<evidence type="ECO:0000256" key="3">
    <source>
        <dbReference type="ARBA" id="ARBA00022741"/>
    </source>
</evidence>
<evidence type="ECO:0000259" key="6">
    <source>
        <dbReference type="PROSITE" id="PS50042"/>
    </source>
</evidence>
<dbReference type="InterPro" id="IPR018490">
    <property type="entry name" value="cNMP-bd_dom_sf"/>
</dbReference>
<accession>A0ABM1BGW4</accession>
<dbReference type="InterPro" id="IPR018488">
    <property type="entry name" value="cNMP-bd_CS"/>
</dbReference>
<dbReference type="CDD" id="cd12083">
    <property type="entry name" value="DD_cGKI"/>
    <property type="match status" value="1"/>
</dbReference>
<reference evidence="8" key="1">
    <citation type="submission" date="2025-08" db="UniProtKB">
        <authorList>
            <consortium name="RefSeq"/>
        </authorList>
    </citation>
    <scope>IDENTIFICATION</scope>
    <source>
        <tissue evidence="8">Muscle</tissue>
    </source>
</reference>
<dbReference type="Gene3D" id="1.20.5.490">
    <property type="entry name" value="Single helix bin"/>
    <property type="match status" value="1"/>
</dbReference>
<sequence>MDSFDKEEASDIVNKYEETLKYLRTLLLKKDEEIQTLRSQLDKFQSVFIPGYIRSGSGRRKHRAYGISAEPHSLQTIEELISTRFPDHPKSERSKEMIKQAILDNDFMKNLEPVQIQEITDCMYPVEYAQDSFIIKEAEVGSVMFVMEEGKVDVTKEGKFLCSVKPGQVFGELAILYNCTRTATVKAVMDCRLWAIERQCFQTIMMRTGLVRQTEHTYFLKSVPTFRNLNEETIFKIADVLEEMTYNMGDYIIRQGAHGDTFFIISKGTVRVDYNLIRMKSYF</sequence>
<evidence type="ECO:0000313" key="7">
    <source>
        <dbReference type="Proteomes" id="UP000694941"/>
    </source>
</evidence>
<evidence type="ECO:0000256" key="2">
    <source>
        <dbReference type="ARBA" id="ARBA00022679"/>
    </source>
</evidence>
<dbReference type="Gene3D" id="2.60.120.10">
    <property type="entry name" value="Jelly Rolls"/>
    <property type="match status" value="2"/>
</dbReference>
<dbReference type="GeneID" id="106466057"/>
<dbReference type="InterPro" id="IPR000595">
    <property type="entry name" value="cNMP-bd_dom"/>
</dbReference>
<keyword evidence="7" id="KW-1185">Reference proteome</keyword>
<keyword evidence="3" id="KW-0547">Nucleotide-binding</keyword>
<dbReference type="PROSITE" id="PS00889">
    <property type="entry name" value="CNMP_BINDING_2"/>
    <property type="match status" value="1"/>
</dbReference>
<feature type="domain" description="Cyclic nucleotide-binding" evidence="6">
    <location>
        <begin position="107"/>
        <end position="222"/>
    </location>
</feature>
<dbReference type="SUPFAM" id="SSF51206">
    <property type="entry name" value="cAMP-binding domain-like"/>
    <property type="match status" value="2"/>
</dbReference>
<gene>
    <name evidence="8" type="primary">LOC106466057</name>
</gene>
<dbReference type="PANTHER" id="PTHR24353">
    <property type="entry name" value="CYCLIC NUCLEOTIDE-DEPENDENT PROTEIN KINASE"/>
    <property type="match status" value="1"/>
</dbReference>
<keyword evidence="4" id="KW-0418">Kinase</keyword>
<feature type="domain" description="Cyclic nucleotide-binding" evidence="6">
    <location>
        <begin position="225"/>
        <end position="272"/>
    </location>
</feature>
<evidence type="ECO:0000256" key="1">
    <source>
        <dbReference type="ARBA" id="ARBA00022527"/>
    </source>
</evidence>
<keyword evidence="2" id="KW-0808">Transferase</keyword>
<keyword evidence="5" id="KW-0067">ATP-binding</keyword>
<name>A0ABM1BGW4_LIMPO</name>
<dbReference type="PROSITE" id="PS50042">
    <property type="entry name" value="CNMP_BINDING_3"/>
    <property type="match status" value="2"/>
</dbReference>
<evidence type="ECO:0000313" key="8">
    <source>
        <dbReference type="RefSeq" id="XP_013781753.2"/>
    </source>
</evidence>
<organism evidence="7 8">
    <name type="scientific">Limulus polyphemus</name>
    <name type="common">Atlantic horseshoe crab</name>
    <dbReference type="NCBI Taxonomy" id="6850"/>
    <lineage>
        <taxon>Eukaryota</taxon>
        <taxon>Metazoa</taxon>
        <taxon>Ecdysozoa</taxon>
        <taxon>Arthropoda</taxon>
        <taxon>Chelicerata</taxon>
        <taxon>Merostomata</taxon>
        <taxon>Xiphosura</taxon>
        <taxon>Limulidae</taxon>
        <taxon>Limulus</taxon>
    </lineage>
</organism>
<dbReference type="Pfam" id="PF00027">
    <property type="entry name" value="cNMP_binding"/>
    <property type="match status" value="1"/>
</dbReference>
<dbReference type="PANTHER" id="PTHR24353:SF111">
    <property type="match status" value="1"/>
</dbReference>
<evidence type="ECO:0000256" key="5">
    <source>
        <dbReference type="ARBA" id="ARBA00022840"/>
    </source>
</evidence>
<dbReference type="Proteomes" id="UP000694941">
    <property type="component" value="Unplaced"/>
</dbReference>
<dbReference type="SMART" id="SM00100">
    <property type="entry name" value="cNMP"/>
    <property type="match status" value="1"/>
</dbReference>
<dbReference type="CDD" id="cd00038">
    <property type="entry name" value="CAP_ED"/>
    <property type="match status" value="2"/>
</dbReference>
<dbReference type="RefSeq" id="XP_013781753.2">
    <property type="nucleotide sequence ID" value="XM_013926299.2"/>
</dbReference>
<dbReference type="PROSITE" id="PS00888">
    <property type="entry name" value="CNMP_BINDING_1"/>
    <property type="match status" value="1"/>
</dbReference>
<protein>
    <submittedName>
        <fullName evidence="8">cGMP-dependent protein kinase 1-like</fullName>
    </submittedName>
</protein>